<protein>
    <submittedName>
        <fullName evidence="2">Predicted dithiol-disulfide isomerase, DsbA family</fullName>
    </submittedName>
</protein>
<name>A0A1G7DIV0_9FLAO</name>
<dbReference type="PANTHER" id="PTHR13887:SF41">
    <property type="entry name" value="THIOREDOXIN SUPERFAMILY PROTEIN"/>
    <property type="match status" value="1"/>
</dbReference>
<dbReference type="RefSeq" id="WP_074537304.1">
    <property type="nucleotide sequence ID" value="NZ_FNBD01000001.1"/>
</dbReference>
<dbReference type="CDD" id="cd03024">
    <property type="entry name" value="DsbA_FrnE"/>
    <property type="match status" value="1"/>
</dbReference>
<dbReference type="Gene3D" id="3.40.30.10">
    <property type="entry name" value="Glutaredoxin"/>
    <property type="match status" value="1"/>
</dbReference>
<dbReference type="PANTHER" id="PTHR13887">
    <property type="entry name" value="GLUTATHIONE S-TRANSFERASE KAPPA"/>
    <property type="match status" value="1"/>
</dbReference>
<dbReference type="InterPro" id="IPR036249">
    <property type="entry name" value="Thioredoxin-like_sf"/>
</dbReference>
<dbReference type="AlphaFoldDB" id="A0A1G7DIV0"/>
<keyword evidence="2" id="KW-0413">Isomerase</keyword>
<evidence type="ECO:0000259" key="1">
    <source>
        <dbReference type="Pfam" id="PF01323"/>
    </source>
</evidence>
<dbReference type="GO" id="GO:0016491">
    <property type="term" value="F:oxidoreductase activity"/>
    <property type="evidence" value="ECO:0007669"/>
    <property type="project" value="InterPro"/>
</dbReference>
<dbReference type="eggNOG" id="COG2761">
    <property type="taxonomic scope" value="Bacteria"/>
</dbReference>
<feature type="domain" description="DSBA-like thioredoxin" evidence="1">
    <location>
        <begin position="3"/>
        <end position="204"/>
    </location>
</feature>
<reference evidence="3" key="1">
    <citation type="submission" date="2016-10" db="EMBL/GenBank/DDBJ databases">
        <authorList>
            <person name="Varghese N."/>
            <person name="Submissions S."/>
        </authorList>
    </citation>
    <scope>NUCLEOTIDE SEQUENCE [LARGE SCALE GENOMIC DNA]</scope>
    <source>
        <strain evidence="3">DSM 24729</strain>
    </source>
</reference>
<gene>
    <name evidence="2" type="ORF">SAMN04487992_101577</name>
</gene>
<proteinExistence type="predicted"/>
<keyword evidence="3" id="KW-1185">Reference proteome</keyword>
<dbReference type="SUPFAM" id="SSF52833">
    <property type="entry name" value="Thioredoxin-like"/>
    <property type="match status" value="1"/>
</dbReference>
<dbReference type="InterPro" id="IPR001853">
    <property type="entry name" value="DSBA-like_thioredoxin_dom"/>
</dbReference>
<dbReference type="EMBL" id="FNBD01000001">
    <property type="protein sequence ID" value="SDE51006.1"/>
    <property type="molecule type" value="Genomic_DNA"/>
</dbReference>
<dbReference type="Proteomes" id="UP000182114">
    <property type="component" value="Unassembled WGS sequence"/>
</dbReference>
<sequence>MEINIWSDIRCPFCYIGKRKFEAALVNFSHKDQITVHWKSFELDPNLETKPEVDYTEYFIEHKNVDRDSALGMFNNVTAMAREVGLAFNIKDGVIANSLNAHRLLHYAKKEGYADATKEALLKAQLVDAENIDDKEHLIALAKAIGMDGDAVREMLNSDDYTYEVRQDELEARNLGINGVPFFVLDHKYGISGAQPTEVFAEALDQAWKKHNEEKLTILPVGETGGSCDVDGNCS</sequence>
<evidence type="ECO:0000313" key="3">
    <source>
        <dbReference type="Proteomes" id="UP000182114"/>
    </source>
</evidence>
<accession>A0A1G7DIV0</accession>
<organism evidence="2 3">
    <name type="scientific">Cellulophaga baltica</name>
    <dbReference type="NCBI Taxonomy" id="76594"/>
    <lineage>
        <taxon>Bacteria</taxon>
        <taxon>Pseudomonadati</taxon>
        <taxon>Bacteroidota</taxon>
        <taxon>Flavobacteriia</taxon>
        <taxon>Flavobacteriales</taxon>
        <taxon>Flavobacteriaceae</taxon>
        <taxon>Cellulophaga</taxon>
    </lineage>
</organism>
<dbReference type="Pfam" id="PF01323">
    <property type="entry name" value="DSBA"/>
    <property type="match status" value="1"/>
</dbReference>
<dbReference type="GO" id="GO:0016853">
    <property type="term" value="F:isomerase activity"/>
    <property type="evidence" value="ECO:0007669"/>
    <property type="project" value="UniProtKB-KW"/>
</dbReference>
<evidence type="ECO:0000313" key="2">
    <source>
        <dbReference type="EMBL" id="SDE51006.1"/>
    </source>
</evidence>